<protein>
    <submittedName>
        <fullName evidence="3">Uncharacterized protein</fullName>
    </submittedName>
</protein>
<evidence type="ECO:0000313" key="3">
    <source>
        <dbReference type="EMBL" id="CDW72596.1"/>
    </source>
</evidence>
<dbReference type="AlphaFoldDB" id="A0A077ZVY0"/>
<evidence type="ECO:0000256" key="2">
    <source>
        <dbReference type="SAM" id="MobiDB-lite"/>
    </source>
</evidence>
<feature type="compositionally biased region" description="Basic and acidic residues" evidence="2">
    <location>
        <begin position="458"/>
        <end position="467"/>
    </location>
</feature>
<dbReference type="EMBL" id="CCKQ01001477">
    <property type="protein sequence ID" value="CDW72596.1"/>
    <property type="molecule type" value="Genomic_DNA"/>
</dbReference>
<feature type="region of interest" description="Disordered" evidence="2">
    <location>
        <begin position="457"/>
        <end position="540"/>
    </location>
</feature>
<evidence type="ECO:0000313" key="4">
    <source>
        <dbReference type="Proteomes" id="UP000039865"/>
    </source>
</evidence>
<dbReference type="Proteomes" id="UP000039865">
    <property type="component" value="Unassembled WGS sequence"/>
</dbReference>
<accession>A0A077ZVY0</accession>
<dbReference type="InParanoid" id="A0A077ZVY0"/>
<keyword evidence="4" id="KW-1185">Reference proteome</keyword>
<feature type="coiled-coil region" evidence="1">
    <location>
        <begin position="366"/>
        <end position="430"/>
    </location>
</feature>
<dbReference type="OMA" id="WARNRET"/>
<reference evidence="3 4" key="1">
    <citation type="submission" date="2014-06" db="EMBL/GenBank/DDBJ databases">
        <authorList>
            <person name="Swart Estienne"/>
        </authorList>
    </citation>
    <scope>NUCLEOTIDE SEQUENCE [LARGE SCALE GENOMIC DNA]</scope>
    <source>
        <strain evidence="3 4">130c</strain>
    </source>
</reference>
<feature type="region of interest" description="Disordered" evidence="2">
    <location>
        <begin position="780"/>
        <end position="801"/>
    </location>
</feature>
<organism evidence="3 4">
    <name type="scientific">Stylonychia lemnae</name>
    <name type="common">Ciliate</name>
    <dbReference type="NCBI Taxonomy" id="5949"/>
    <lineage>
        <taxon>Eukaryota</taxon>
        <taxon>Sar</taxon>
        <taxon>Alveolata</taxon>
        <taxon>Ciliophora</taxon>
        <taxon>Intramacronucleata</taxon>
        <taxon>Spirotrichea</taxon>
        <taxon>Stichotrichia</taxon>
        <taxon>Sporadotrichida</taxon>
        <taxon>Oxytrichidae</taxon>
        <taxon>Stylonychinae</taxon>
        <taxon>Stylonychia</taxon>
    </lineage>
</organism>
<dbReference type="PANTHER" id="PTHR37028:SF4">
    <property type="entry name" value="ALMS MOTIF DOMAIN-CONTAINING PROTEIN"/>
    <property type="match status" value="1"/>
</dbReference>
<feature type="compositionally biased region" description="Polar residues" evidence="2">
    <location>
        <begin position="484"/>
        <end position="534"/>
    </location>
</feature>
<name>A0A077ZVY0_STYLE</name>
<sequence>MMQSKQAKKQENSGEHVNQNYQTGINELLMTASNSQTPQKFNPNVYGIFDSNQSPMSEGLDVELLKKFDSFKQIDQLVQQDKVLRSGRSIQTLNRNLLYKKKIWARNRETVNNRQNKTVVKFIMTPKLLVIIRTKIQQSEQNNLIYKNSISSNDPFQSKSFQKILRNQKESNGSIYGNIMKPSQVTDRLITIGILYQAKKSKLKEEQDKKIANAEDNIVNQIKRKHSKENLHSFRKDPSQSELNVNQNQPVEQRLFNLKRKYDQNVAQRQKQKEIQEISELKNPMINSKSQKLLEKQSYLNTKVEDRLLEVGKKWKDKKEQQLKEYIEEMESRAYPVLTINQSQVQQSQQQKSATKQKSDLKNNFFERLKKQMEKKEKMLEKLKNQFDEEQIIKFQKENQISKKEAESRLKEFDQRLQKYENLKENNKTKIMTREQSKCTFIPQINEYSKRLLTTSASRERLRDVQTPRKNHHSKCKTDRFSKSPHTSRSMHQTNTQSQDYLDSRLSNQNKQQTEQSNRSIRSRSKTPQSINQSKQDEIFSFHPVINEKSRQMAERLILGYQQQRQHSNQRNEDGDENQYDTTVNNNSALEPRWSHLYRKHFEIQQKQHQVKEQLKEYQEYQDSQECTFKPDISETSWVYQNIGQMGEVQERNYIWHENRNQKLKQLNKLFKQEELEDCTFHPQTIAIQADYSQLNTKAIEKFLERCNYAKQLKYEQELKEEQRFGSGRKWKNCITVPKAPNFVVDYFEKQRQKDPSPIKSELSQTRLVERQNLYKEVTPTRKQLLYDKNRSNRSQNNNQDIQLSNQNQNHLDNLHHLMNQQQQQLNEQADTSNNMNNGNPNQQFNQNYGQINEVNNNFLYTIQEADVENSKITTYAQNTRRIGDYTNKNTLEKQRPTDGQYEKDMHLTNIFDYQNSLQETQAPIQRVADGGEGTQYQNALEFLHEQLHKIEFSFDQQQQD</sequence>
<keyword evidence="1" id="KW-0175">Coiled coil</keyword>
<evidence type="ECO:0000256" key="1">
    <source>
        <dbReference type="SAM" id="Coils"/>
    </source>
</evidence>
<dbReference type="PANTHER" id="PTHR37028">
    <property type="entry name" value="UNNAMED PRODUCT-RELATED"/>
    <property type="match status" value="1"/>
</dbReference>
<feature type="region of interest" description="Disordered" evidence="2">
    <location>
        <begin position="562"/>
        <end position="584"/>
    </location>
</feature>
<gene>
    <name evidence="3" type="primary">Contig18496.g19655</name>
    <name evidence="3" type="ORF">STYLEM_1559</name>
</gene>
<proteinExistence type="predicted"/>